<evidence type="ECO:0000259" key="1">
    <source>
        <dbReference type="Pfam" id="PF10026"/>
    </source>
</evidence>
<accession>A0A7Z0WY94</accession>
<organism evidence="2 3">
    <name type="scientific">Bacillus paralicheniformis</name>
    <dbReference type="NCBI Taxonomy" id="1648923"/>
    <lineage>
        <taxon>Bacteria</taxon>
        <taxon>Bacillati</taxon>
        <taxon>Bacillota</taxon>
        <taxon>Bacilli</taxon>
        <taxon>Bacillales</taxon>
        <taxon>Bacillaceae</taxon>
        <taxon>Bacillus</taxon>
    </lineage>
</organism>
<evidence type="ECO:0000313" key="2">
    <source>
        <dbReference type="EMBL" id="OLF94349.1"/>
    </source>
</evidence>
<evidence type="ECO:0000313" key="3">
    <source>
        <dbReference type="Proteomes" id="UP000185604"/>
    </source>
</evidence>
<dbReference type="Pfam" id="PF10026">
    <property type="entry name" value="DUF2268"/>
    <property type="match status" value="1"/>
</dbReference>
<dbReference type="Proteomes" id="UP000185604">
    <property type="component" value="Unassembled WGS sequence"/>
</dbReference>
<comment type="caution">
    <text evidence="2">The sequence shown here is derived from an EMBL/GenBank/DDBJ whole genome shotgun (WGS) entry which is preliminary data.</text>
</comment>
<name>A0A7Z0WY94_9BACI</name>
<sequence length="263" mass="30610">MVSIEKTNEWMKKASSMKELAERLLHYFKGSSKSASRSLIEHLQAHGMFRFWPDALQTMASLEKNDIFQAVEQEERILQMRWNGPDVPIFILPVDERNRKIRVEFGSKSGLAFSDKLFLFLSADLPRSSISAIMTHEYNHVCRLENMPKEEKKMTLLDTIILEGIAEYAVFERLGEAETAAWTSYYSEKQLRHFQDRFVKPHFELRRHDSRLFSNILFGKGHYPDMLGYAVGYSIVKKYLSARNLKVADILSFPSEDFIKLSL</sequence>
<protein>
    <recommendedName>
        <fullName evidence="1">DUF2268 domain-containing protein</fullName>
    </recommendedName>
</protein>
<gene>
    <name evidence="2" type="ORF">B4121_1976</name>
</gene>
<reference evidence="2 3" key="1">
    <citation type="journal article" date="2016" name="Front. Microbiol.">
        <title>High-Level Heat Resistance of Spores of Bacillus amyloliquefaciens and Bacillus licheniformis Results from the Presence of a spoVA Operon in a Tn1546 Transposon.</title>
        <authorList>
            <person name="Berendsen E.M."/>
            <person name="Koning R.A."/>
            <person name="Boekhorst J."/>
            <person name="de Jong A."/>
            <person name="Kuipers O.P."/>
            <person name="Wells-Bennik M.H."/>
        </authorList>
    </citation>
    <scope>NUCLEOTIDE SEQUENCE [LARGE SCALE GENOMIC DNA]</scope>
    <source>
        <strain evidence="2 3">B4121</strain>
    </source>
</reference>
<dbReference type="EMBL" id="LKPO01000012">
    <property type="protein sequence ID" value="OLF94349.1"/>
    <property type="molecule type" value="Genomic_DNA"/>
</dbReference>
<proteinExistence type="predicted"/>
<dbReference type="InterPro" id="IPR018728">
    <property type="entry name" value="DUF2268"/>
</dbReference>
<feature type="domain" description="DUF2268" evidence="1">
    <location>
        <begin position="69"/>
        <end position="260"/>
    </location>
</feature>
<dbReference type="AlphaFoldDB" id="A0A7Z0WY94"/>